<protein>
    <submittedName>
        <fullName evidence="2">Type II toxin-antitoxin system RelE/ParE family toxin</fullName>
    </submittedName>
</protein>
<reference evidence="2" key="1">
    <citation type="submission" date="2024-02" db="EMBL/GenBank/DDBJ databases">
        <title>Tomenella chthoni gen. nov. sp. nov., a member of the family Jonesiaceae isolated from bat guano.</title>
        <authorList>
            <person name="Miller S.L."/>
            <person name="King J."/>
            <person name="Sankaranarayanan K."/>
            <person name="Lawson P.A."/>
        </authorList>
    </citation>
    <scope>NUCLEOTIDE SEQUENCE</scope>
    <source>
        <strain evidence="2">BS-20</strain>
    </source>
</reference>
<dbReference type="Pfam" id="PF05016">
    <property type="entry name" value="ParE_toxin"/>
    <property type="match status" value="1"/>
</dbReference>
<evidence type="ECO:0000313" key="2">
    <source>
        <dbReference type="EMBL" id="XBH21064.1"/>
    </source>
</evidence>
<proteinExistence type="predicted"/>
<name>A0AAU7DSZ0_9MICO</name>
<gene>
    <name evidence="2" type="ORF">V5R04_12700</name>
</gene>
<dbReference type="InterPro" id="IPR007712">
    <property type="entry name" value="RelE/ParE_toxin"/>
</dbReference>
<organism evidence="2">
    <name type="scientific">Jonesiaceae bacterium BS-20</name>
    <dbReference type="NCBI Taxonomy" id="3120821"/>
    <lineage>
        <taxon>Bacteria</taxon>
        <taxon>Bacillati</taxon>
        <taxon>Actinomycetota</taxon>
        <taxon>Actinomycetes</taxon>
        <taxon>Micrococcales</taxon>
        <taxon>Jonesiaceae</taxon>
    </lineage>
</organism>
<dbReference type="InterPro" id="IPR035093">
    <property type="entry name" value="RelE/ParE_toxin_dom_sf"/>
</dbReference>
<accession>A0AAU7DSZ0</accession>
<dbReference type="AlphaFoldDB" id="A0AAU7DSZ0"/>
<dbReference type="Gene3D" id="3.30.2310.20">
    <property type="entry name" value="RelE-like"/>
    <property type="match status" value="1"/>
</dbReference>
<sequence length="103" mass="12141">MRRKPIQLRQVAERDITLAVAWYAANANRDVANRYIDALQEAYLVIASKPKIGSQRYATTLEIPELRSLTLRKFPFHIFYVEQVHRIEIWRVLNSSRDIPNVF</sequence>
<keyword evidence="1" id="KW-1277">Toxin-antitoxin system</keyword>
<dbReference type="EMBL" id="CP146203">
    <property type="protein sequence ID" value="XBH21064.1"/>
    <property type="molecule type" value="Genomic_DNA"/>
</dbReference>
<evidence type="ECO:0000256" key="1">
    <source>
        <dbReference type="ARBA" id="ARBA00022649"/>
    </source>
</evidence>